<accession>A0A543NNQ6</accession>
<evidence type="ECO:0000313" key="1">
    <source>
        <dbReference type="EMBL" id="TQN33464.1"/>
    </source>
</evidence>
<dbReference type="Pfam" id="PF13560">
    <property type="entry name" value="HTH_31"/>
    <property type="match status" value="1"/>
</dbReference>
<dbReference type="InterPro" id="IPR010982">
    <property type="entry name" value="Lambda_DNA-bd_dom_sf"/>
</dbReference>
<dbReference type="AlphaFoldDB" id="A0A543NNQ6"/>
<name>A0A543NNQ6_9ACTN</name>
<dbReference type="InterPro" id="IPR001387">
    <property type="entry name" value="Cro/C1-type_HTH"/>
</dbReference>
<dbReference type="GO" id="GO:0003677">
    <property type="term" value="F:DNA binding"/>
    <property type="evidence" value="ECO:0007669"/>
    <property type="project" value="InterPro"/>
</dbReference>
<dbReference type="RefSeq" id="WP_246062331.1">
    <property type="nucleotide sequence ID" value="NZ_VFQC01000001.1"/>
</dbReference>
<dbReference type="Proteomes" id="UP000317422">
    <property type="component" value="Unassembled WGS sequence"/>
</dbReference>
<evidence type="ECO:0000313" key="2">
    <source>
        <dbReference type="Proteomes" id="UP000317422"/>
    </source>
</evidence>
<dbReference type="EMBL" id="VFQC01000001">
    <property type="protein sequence ID" value="TQN33464.1"/>
    <property type="molecule type" value="Genomic_DNA"/>
</dbReference>
<proteinExistence type="predicted"/>
<comment type="caution">
    <text evidence="1">The sequence shown here is derived from an EMBL/GenBank/DDBJ whole genome shotgun (WGS) entry which is preliminary data.</text>
</comment>
<gene>
    <name evidence="1" type="ORF">FHX37_3483</name>
</gene>
<keyword evidence="2" id="KW-1185">Reference proteome</keyword>
<protein>
    <submittedName>
        <fullName evidence="1">Helix-turn-helix protein</fullName>
    </submittedName>
</protein>
<reference evidence="1 2" key="1">
    <citation type="submission" date="2019-06" db="EMBL/GenBank/DDBJ databases">
        <title>Sequencing the genomes of 1000 actinobacteria strains.</title>
        <authorList>
            <person name="Klenk H.-P."/>
        </authorList>
    </citation>
    <scope>NUCLEOTIDE SEQUENCE [LARGE SCALE GENOMIC DNA]</scope>
    <source>
        <strain evidence="1 2">DSM 45015</strain>
    </source>
</reference>
<organism evidence="1 2">
    <name type="scientific">Haloactinospora alba</name>
    <dbReference type="NCBI Taxonomy" id="405555"/>
    <lineage>
        <taxon>Bacteria</taxon>
        <taxon>Bacillati</taxon>
        <taxon>Actinomycetota</taxon>
        <taxon>Actinomycetes</taxon>
        <taxon>Streptosporangiales</taxon>
        <taxon>Nocardiopsidaceae</taxon>
        <taxon>Haloactinospora</taxon>
    </lineage>
</organism>
<sequence>MVQLPSGKRIEHLRRSQGLPRRVLAERVGRSEEWLRQIERGKRELDSISVLTRLAEILPFDNISQVVGPVSEAAPQRGSGSWATEIIFPPSDQPGENPMTDNALHTAWDAWQFSPNRYTNTRKALSGLLGSAGSGTAENMAESYRLMSSVLRHEGAGDLALLTAEMACEQARTTRQPLLVAAARGSLAEALGSAGRSREARTVARSTVDLLNDVDEKDAVRLSVVGTAHLTAALAAAAEGDHNGAEALADQASAVADLIGEERNDLRTSFGPLDVSAHAVRIDVRLGRYRRALRTADRTDIHRMFSRERRARHFIAVAAAYSFERDAPGGVFALCRAEEACPEELRFHPHVPAILERLMELECATVRPELLRIARRSRADT</sequence>
<dbReference type="Gene3D" id="1.10.260.40">
    <property type="entry name" value="lambda repressor-like DNA-binding domains"/>
    <property type="match status" value="1"/>
</dbReference>
<dbReference type="CDD" id="cd00093">
    <property type="entry name" value="HTH_XRE"/>
    <property type="match status" value="1"/>
</dbReference>
<dbReference type="SUPFAM" id="SSF47413">
    <property type="entry name" value="lambda repressor-like DNA-binding domains"/>
    <property type="match status" value="1"/>
</dbReference>